<feature type="domain" description="Lipid/polyisoprenoid-binding YceI-like" evidence="2">
    <location>
        <begin position="4"/>
        <end position="179"/>
    </location>
</feature>
<dbReference type="AlphaFoldDB" id="A0A6S6P5H1"/>
<gene>
    <name evidence="3" type="ORF">NIIDNTM18_08360</name>
</gene>
<dbReference type="InterPro" id="IPR036761">
    <property type="entry name" value="TTHA0802/YceI-like_sf"/>
</dbReference>
<organism evidence="3 4">
    <name type="scientific">Mycolicibacterium litorale</name>
    <dbReference type="NCBI Taxonomy" id="758802"/>
    <lineage>
        <taxon>Bacteria</taxon>
        <taxon>Bacillati</taxon>
        <taxon>Actinomycetota</taxon>
        <taxon>Actinomycetes</taxon>
        <taxon>Mycobacteriales</taxon>
        <taxon>Mycobacteriaceae</taxon>
        <taxon>Mycolicibacterium</taxon>
    </lineage>
</organism>
<dbReference type="SUPFAM" id="SSF101874">
    <property type="entry name" value="YceI-like"/>
    <property type="match status" value="1"/>
</dbReference>
<dbReference type="Pfam" id="PF04264">
    <property type="entry name" value="YceI"/>
    <property type="match status" value="1"/>
</dbReference>
<dbReference type="EMBL" id="AP023287">
    <property type="protein sequence ID" value="BCI51558.1"/>
    <property type="molecule type" value="Genomic_DNA"/>
</dbReference>
<reference evidence="3 4" key="1">
    <citation type="submission" date="2020-07" db="EMBL/GenBank/DDBJ databases">
        <title>Complete genome sequence of Mycolicibacterium litorale like strain isolated from cardiac implantable electronic device infection.</title>
        <authorList>
            <person name="Fukano H."/>
            <person name="Miyama H."/>
            <person name="Hoshino Y."/>
        </authorList>
    </citation>
    <scope>NUCLEOTIDE SEQUENCE [LARGE SCALE GENOMIC DNA]</scope>
    <source>
        <strain evidence="3 4">NIIDNTM18</strain>
    </source>
</reference>
<dbReference type="Proteomes" id="UP000515734">
    <property type="component" value="Chromosome"/>
</dbReference>
<dbReference type="Gene3D" id="2.40.128.110">
    <property type="entry name" value="Lipid/polyisoprenoid-binding, YceI-like"/>
    <property type="match status" value="1"/>
</dbReference>
<sequence>MPAPCQLDASDGDLRIRTDVTGPAARMGHHLTILVATWHASVGWDGDEPVAVELTADVDSLQIERGDGGVTPLSGPERALARTNALKTLSAQRYPTVTFTSDRMTPAGGGYHLAGELEIHGHHRAHSLDVAVTDKGDGWRLEARSAVRQTDFGVRPYSMFMGSMKVVDTVTIEFSATVRR</sequence>
<accession>A0A6S6P5H1</accession>
<dbReference type="PANTHER" id="PTHR34406">
    <property type="entry name" value="PROTEIN YCEI"/>
    <property type="match status" value="1"/>
</dbReference>
<evidence type="ECO:0000256" key="1">
    <source>
        <dbReference type="ARBA" id="ARBA00008812"/>
    </source>
</evidence>
<dbReference type="SMART" id="SM00867">
    <property type="entry name" value="YceI"/>
    <property type="match status" value="1"/>
</dbReference>
<proteinExistence type="inferred from homology"/>
<evidence type="ECO:0000259" key="2">
    <source>
        <dbReference type="SMART" id="SM00867"/>
    </source>
</evidence>
<comment type="similarity">
    <text evidence="1">Belongs to the UPF0312 family.</text>
</comment>
<name>A0A6S6P5H1_9MYCO</name>
<dbReference type="PANTHER" id="PTHR34406:SF1">
    <property type="entry name" value="PROTEIN YCEI"/>
    <property type="match status" value="1"/>
</dbReference>
<evidence type="ECO:0000313" key="3">
    <source>
        <dbReference type="EMBL" id="BCI51558.1"/>
    </source>
</evidence>
<dbReference type="RefSeq" id="WP_185294512.1">
    <property type="nucleotide sequence ID" value="NZ_AP023287.1"/>
</dbReference>
<protein>
    <submittedName>
        <fullName evidence="3">Polyisoprenoid-binding protein</fullName>
    </submittedName>
</protein>
<evidence type="ECO:0000313" key="4">
    <source>
        <dbReference type="Proteomes" id="UP000515734"/>
    </source>
</evidence>
<dbReference type="InterPro" id="IPR007372">
    <property type="entry name" value="Lipid/polyisoprenoid-bd_YceI"/>
</dbReference>